<gene>
    <name evidence="1" type="ORF">ABVT42_17545</name>
</gene>
<dbReference type="EMBL" id="JBFDAH010000024">
    <property type="protein sequence ID" value="MEW4367280.1"/>
    <property type="molecule type" value="Genomic_DNA"/>
</dbReference>
<feature type="non-terminal residue" evidence="1">
    <location>
        <position position="1"/>
    </location>
</feature>
<accession>A0ABV3MSZ7</accession>
<name>A0ABV3MSZ7_9GAMM</name>
<proteinExistence type="predicted"/>
<reference evidence="1 2" key="1">
    <citation type="submission" date="2024-06" db="EMBL/GenBank/DDBJ databases">
        <title>Aliikangiella maris sp. nov., sp. nov., a phycosphere bacterium isolated from seawater and ecosystem role in Phaeocystis globosa blooms.</title>
        <authorList>
            <person name="Li F."/>
        </authorList>
    </citation>
    <scope>NUCLEOTIDE SEQUENCE [LARGE SCALE GENOMIC DNA]</scope>
    <source>
        <strain evidence="1 2">GXAS 306</strain>
    </source>
</reference>
<evidence type="ECO:0000313" key="2">
    <source>
        <dbReference type="Proteomes" id="UP001554427"/>
    </source>
</evidence>
<dbReference type="RefSeq" id="WP_367024169.1">
    <property type="nucleotide sequence ID" value="NZ_JBFDAH010000024.1"/>
</dbReference>
<evidence type="ECO:0000313" key="1">
    <source>
        <dbReference type="EMBL" id="MEW4367280.1"/>
    </source>
</evidence>
<organism evidence="1 2">
    <name type="scientific">Aliikangiella maris</name>
    <dbReference type="NCBI Taxonomy" id="3162458"/>
    <lineage>
        <taxon>Bacteria</taxon>
        <taxon>Pseudomonadati</taxon>
        <taxon>Pseudomonadota</taxon>
        <taxon>Gammaproteobacteria</taxon>
        <taxon>Oceanospirillales</taxon>
        <taxon>Pleioneaceae</taxon>
        <taxon>Aliikangiella</taxon>
    </lineage>
</organism>
<keyword evidence="2" id="KW-1185">Reference proteome</keyword>
<protein>
    <submittedName>
        <fullName evidence="1">Uncharacterized protein</fullName>
    </submittedName>
</protein>
<comment type="caution">
    <text evidence="1">The sequence shown here is derived from an EMBL/GenBank/DDBJ whole genome shotgun (WGS) entry which is preliminary data.</text>
</comment>
<sequence length="252" mass="28791">YDPNYFWPLEEYYKLLDTNPTAAGIAKKFREKHTRRVEAERRLIVNKAKPKDKAGYDASVEQSGNIVDNERTHRSELGRDVPDSALVKGAAFRHQTKWKPNVNGPRSADGALRLADDYGVYIADDVKIRFVDDDFYDSSFGKYGDSFASYGHVKVTNPNQQLTWKNVMSDRDGNVNIYVRNSVLDSDEGIVAVLHHETHEVEALRDIFARRVSIPASEYRSLINDSTPNNLHWEAVDIGDQAVWQLRQDRGY</sequence>
<dbReference type="Proteomes" id="UP001554427">
    <property type="component" value="Unassembled WGS sequence"/>
</dbReference>